<dbReference type="PROSITE" id="PS51257">
    <property type="entry name" value="PROKAR_LIPOPROTEIN"/>
    <property type="match status" value="1"/>
</dbReference>
<evidence type="ECO:0000256" key="1">
    <source>
        <dbReference type="SAM" id="MobiDB-lite"/>
    </source>
</evidence>
<dbReference type="OrthoDB" id="3730812at2"/>
<comment type="caution">
    <text evidence="3">The sequence shown here is derived from an EMBL/GenBank/DDBJ whole genome shotgun (WGS) entry which is preliminary data.</text>
</comment>
<proteinExistence type="predicted"/>
<gene>
    <name evidence="3" type="ORF">EII35_13615</name>
</gene>
<dbReference type="SUPFAM" id="SSF63825">
    <property type="entry name" value="YWTD domain"/>
    <property type="match status" value="1"/>
</dbReference>
<keyword evidence="2" id="KW-0732">Signal</keyword>
<evidence type="ECO:0000256" key="2">
    <source>
        <dbReference type="SAM" id="SignalP"/>
    </source>
</evidence>
<evidence type="ECO:0000313" key="3">
    <source>
        <dbReference type="EMBL" id="RRD48279.1"/>
    </source>
</evidence>
<feature type="region of interest" description="Disordered" evidence="1">
    <location>
        <begin position="25"/>
        <end position="47"/>
    </location>
</feature>
<protein>
    <recommendedName>
        <fullName evidence="5">Lipoprotein</fullName>
    </recommendedName>
</protein>
<dbReference type="Proteomes" id="UP000280935">
    <property type="component" value="Unassembled WGS sequence"/>
</dbReference>
<reference evidence="3 4" key="1">
    <citation type="submission" date="2018-11" db="EMBL/GenBank/DDBJ databases">
        <title>Genomes From Bacteria Associated with the Canine Oral Cavity: a Test Case for Automated Genome-Based Taxonomic Assignment.</title>
        <authorList>
            <person name="Coil D.A."/>
            <person name="Jospin G."/>
            <person name="Darling A.E."/>
            <person name="Wallis C."/>
            <person name="Davis I.J."/>
            <person name="Harris S."/>
            <person name="Eisen J.A."/>
            <person name="Holcombe L.J."/>
            <person name="O'Flynn C."/>
        </authorList>
    </citation>
    <scope>NUCLEOTIDE SEQUENCE [LARGE SCALE GENOMIC DNA]</scope>
    <source>
        <strain evidence="3 4">OH2822_COT-296</strain>
    </source>
</reference>
<dbReference type="RefSeq" id="WP_125229011.1">
    <property type="nucleotide sequence ID" value="NZ_RQYT01000046.1"/>
</dbReference>
<dbReference type="EMBL" id="RQYT01000046">
    <property type="protein sequence ID" value="RRD48279.1"/>
    <property type="molecule type" value="Genomic_DNA"/>
</dbReference>
<evidence type="ECO:0000313" key="4">
    <source>
        <dbReference type="Proteomes" id="UP000280935"/>
    </source>
</evidence>
<feature type="chain" id="PRO_5039583243" description="Lipoprotein" evidence="2">
    <location>
        <begin position="23"/>
        <end position="485"/>
    </location>
</feature>
<sequence>MIHNRPLRRRTFLATASALAVAGCGTTASDPVESPTPREIPSPREIPTSAQIPTRFTARSSWPRGQEKASSRITALSGRHLTATAPVDEARDLFAGGQVPVIVDVATDTTRAVLVDANGAWITKQVTVGGEHRAREPRTELTALLPGPAVIDGEHAYICVGVDAPAPEATSTPSAHIPESDKDWPVVLLKIRLTDGAVVGSLTVHDHYPEKDLAENLHLSLSPDRASLLLAGSGRRGLVHGRPKWIGMRINASDLTVEFEPRHLVHLQEVEEVTAAGQGIVVSSSEPSRLEVLSLVTGHRHTIVNHENTRFEITAALVVGDWAYLRQVTHGESGEQHSRYVIDLASGESGELPGTDFDVPRWPVVSSDQRLLIGLGRRKLLSVWEPGEAEPRYRWQDHVDLAPWAAASLQDHVYIRFQDPLPGRLEIRQVGSAEPVANTEEPYPDAYEVQAVSRWGLATRSNFFLATHWLDTPEEPTPSPTAAPS</sequence>
<organism evidence="3 4">
    <name type="scientific">Arachnia propionica</name>
    <dbReference type="NCBI Taxonomy" id="1750"/>
    <lineage>
        <taxon>Bacteria</taxon>
        <taxon>Bacillati</taxon>
        <taxon>Actinomycetota</taxon>
        <taxon>Actinomycetes</taxon>
        <taxon>Propionibacteriales</taxon>
        <taxon>Propionibacteriaceae</taxon>
        <taxon>Arachnia</taxon>
    </lineage>
</organism>
<evidence type="ECO:0008006" key="5">
    <source>
        <dbReference type="Google" id="ProtNLM"/>
    </source>
</evidence>
<dbReference type="PROSITE" id="PS51318">
    <property type="entry name" value="TAT"/>
    <property type="match status" value="1"/>
</dbReference>
<name>A0A3P1WNR1_9ACTN</name>
<accession>A0A3P1WNR1</accession>
<dbReference type="AlphaFoldDB" id="A0A3P1WNR1"/>
<feature type="signal peptide" evidence="2">
    <location>
        <begin position="1"/>
        <end position="22"/>
    </location>
</feature>
<dbReference type="InterPro" id="IPR006311">
    <property type="entry name" value="TAT_signal"/>
</dbReference>